<evidence type="ECO:0000259" key="6">
    <source>
        <dbReference type="Pfam" id="PF12698"/>
    </source>
</evidence>
<feature type="domain" description="ABC-2 type transporter transmembrane" evidence="6">
    <location>
        <begin position="11"/>
        <end position="196"/>
    </location>
</feature>
<dbReference type="PANTHER" id="PTHR43077">
    <property type="entry name" value="TRANSPORT PERMEASE YVFS-RELATED"/>
    <property type="match status" value="1"/>
</dbReference>
<keyword evidence="8" id="KW-1185">Reference proteome</keyword>
<evidence type="ECO:0000256" key="4">
    <source>
        <dbReference type="ARBA" id="ARBA00023136"/>
    </source>
</evidence>
<protein>
    <recommendedName>
        <fullName evidence="6">ABC-2 type transporter transmembrane domain-containing protein</fullName>
    </recommendedName>
</protein>
<keyword evidence="4 5" id="KW-0472">Membrane</keyword>
<proteinExistence type="predicted"/>
<keyword evidence="3 5" id="KW-1133">Transmembrane helix</keyword>
<accession>A0A6N9Q011</accession>
<evidence type="ECO:0000256" key="1">
    <source>
        <dbReference type="ARBA" id="ARBA00004141"/>
    </source>
</evidence>
<dbReference type="OrthoDB" id="9811483at2"/>
<keyword evidence="2 5" id="KW-0812">Transmembrane</keyword>
<dbReference type="GO" id="GO:0016020">
    <property type="term" value="C:membrane"/>
    <property type="evidence" value="ECO:0007669"/>
    <property type="project" value="UniProtKB-SubCell"/>
</dbReference>
<feature type="transmembrane region" description="Helical" evidence="5">
    <location>
        <begin position="64"/>
        <end position="83"/>
    </location>
</feature>
<feature type="transmembrane region" description="Helical" evidence="5">
    <location>
        <begin position="23"/>
        <end position="43"/>
    </location>
</feature>
<dbReference type="EMBL" id="SIJB01000007">
    <property type="protein sequence ID" value="NBI28013.1"/>
    <property type="molecule type" value="Genomic_DNA"/>
</dbReference>
<name>A0A6N9Q011_9BACL</name>
<evidence type="ECO:0000256" key="2">
    <source>
        <dbReference type="ARBA" id="ARBA00022692"/>
    </source>
</evidence>
<evidence type="ECO:0000313" key="7">
    <source>
        <dbReference type="EMBL" id="NBI28013.1"/>
    </source>
</evidence>
<evidence type="ECO:0000256" key="5">
    <source>
        <dbReference type="SAM" id="Phobius"/>
    </source>
</evidence>
<evidence type="ECO:0000313" key="8">
    <source>
        <dbReference type="Proteomes" id="UP000448943"/>
    </source>
</evidence>
<dbReference type="PANTHER" id="PTHR43077:SF5">
    <property type="entry name" value="PHAGE INFECTION PROTEIN"/>
    <property type="match status" value="1"/>
</dbReference>
<dbReference type="GO" id="GO:0140359">
    <property type="term" value="F:ABC-type transporter activity"/>
    <property type="evidence" value="ECO:0007669"/>
    <property type="project" value="InterPro"/>
</dbReference>
<dbReference type="Proteomes" id="UP000448943">
    <property type="component" value="Unassembled WGS sequence"/>
</dbReference>
<dbReference type="InterPro" id="IPR051328">
    <property type="entry name" value="T7SS_ABC-Transporter"/>
</dbReference>
<dbReference type="Pfam" id="PF12698">
    <property type="entry name" value="ABC2_membrane_3"/>
    <property type="match status" value="1"/>
</dbReference>
<comment type="subcellular location">
    <subcellularLocation>
        <location evidence="1">Membrane</location>
        <topology evidence="1">Multi-pass membrane protein</topology>
    </subcellularLocation>
</comment>
<comment type="caution">
    <text evidence="7">The sequence shown here is derived from an EMBL/GenBank/DDBJ whole genome shotgun (WGS) entry which is preliminary data.</text>
</comment>
<feature type="transmembrane region" description="Helical" evidence="5">
    <location>
        <begin position="183"/>
        <end position="203"/>
    </location>
</feature>
<reference evidence="7 8" key="1">
    <citation type="submission" date="2019-01" db="EMBL/GenBank/DDBJ databases">
        <title>Chengkuizengella sp. nov., isolated from deep-sea sediment of East Pacific Ocean.</title>
        <authorList>
            <person name="Yang J."/>
            <person name="Lai Q."/>
            <person name="Shao Z."/>
        </authorList>
    </citation>
    <scope>NUCLEOTIDE SEQUENCE [LARGE SCALE GENOMIC DNA]</scope>
    <source>
        <strain evidence="7 8">YPA3-1-1</strain>
    </source>
</reference>
<feature type="transmembrane region" description="Helical" evidence="5">
    <location>
        <begin position="95"/>
        <end position="116"/>
    </location>
</feature>
<dbReference type="AlphaFoldDB" id="A0A6N9Q011"/>
<gene>
    <name evidence="7" type="ORF">ERL59_03440</name>
</gene>
<organism evidence="7 8">
    <name type="scientific">Chengkuizengella marina</name>
    <dbReference type="NCBI Taxonomy" id="2507566"/>
    <lineage>
        <taxon>Bacteria</taxon>
        <taxon>Bacillati</taxon>
        <taxon>Bacillota</taxon>
        <taxon>Bacilli</taxon>
        <taxon>Bacillales</taxon>
        <taxon>Paenibacillaceae</taxon>
        <taxon>Chengkuizengella</taxon>
    </lineage>
</organism>
<evidence type="ECO:0000256" key="3">
    <source>
        <dbReference type="ARBA" id="ARBA00022989"/>
    </source>
</evidence>
<dbReference type="NCBIfam" id="TIGR03062">
    <property type="entry name" value="pip_yhgE_Cterm"/>
    <property type="match status" value="1"/>
</dbReference>
<dbReference type="InterPro" id="IPR013525">
    <property type="entry name" value="ABC2_TM"/>
</dbReference>
<sequence>MFASPIQIVEEKYTEVPNYGTGFTPYFLSLGLFVGCLLLTIVIPIREPALLPSSGFSWYFSKTILVSFIVILQAVVAVSVLKYGLNVEVQSIPLFYMYSILTSLTYMALIQFLVTVFHDAGRFVAIVLLILQLTTSDGTFPLELIPSSLQTISTWLPMTYSVTGFKEIISGGVNYSIIWQEAAIVQLTFITIFSVLTLIYFIYKYRKMRNGTVNHTELPI</sequence>
<dbReference type="InterPro" id="IPR017501">
    <property type="entry name" value="Phage_infect_YhgE_C"/>
</dbReference>